<keyword evidence="3" id="KW-1185">Reference proteome</keyword>
<evidence type="ECO:0000313" key="3">
    <source>
        <dbReference type="Proteomes" id="UP000236584"/>
    </source>
</evidence>
<keyword evidence="2" id="KW-0614">Plasmid</keyword>
<organism evidence="2 3">
    <name type="scientific">Salinigranum rubrum</name>
    <dbReference type="NCBI Taxonomy" id="755307"/>
    <lineage>
        <taxon>Archaea</taxon>
        <taxon>Methanobacteriati</taxon>
        <taxon>Methanobacteriota</taxon>
        <taxon>Stenosarchaea group</taxon>
        <taxon>Halobacteria</taxon>
        <taxon>Halobacteriales</taxon>
        <taxon>Haloferacaceae</taxon>
        <taxon>Salinigranum</taxon>
    </lineage>
</organism>
<dbReference type="RefSeq" id="WP_103427773.1">
    <property type="nucleotide sequence ID" value="NZ_CP026310.1"/>
</dbReference>
<dbReference type="GeneID" id="35594627"/>
<geneLocation type="plasmid" evidence="2">
    <name>unnamed1</name>
</geneLocation>
<dbReference type="EMBL" id="CP026310">
    <property type="protein sequence ID" value="AUV84084.1"/>
    <property type="molecule type" value="Genomic_DNA"/>
</dbReference>
<reference evidence="2 3" key="1">
    <citation type="submission" date="2018-01" db="EMBL/GenBank/DDBJ databases">
        <title>Complete genome sequence of Salinigranum rubrum GX10T, an extremely halophilic archaeon isolated from a marine solar saltern.</title>
        <authorList>
            <person name="Han S."/>
        </authorList>
    </citation>
    <scope>NUCLEOTIDE SEQUENCE [LARGE SCALE GENOMIC DNA]</scope>
    <source>
        <strain evidence="2 3">GX10</strain>
        <plasmid evidence="3">Plasmid unnamed1</plasmid>
    </source>
</reference>
<dbReference type="Proteomes" id="UP000236584">
    <property type="component" value="Plasmid unnamed1"/>
</dbReference>
<dbReference type="KEGG" id="srub:C2R22_21005"/>
<sequence length="246" mass="26813">MTQRTPSSVLVTGASGRTGHELLAVLRRTSLHVRALTRSEHNRTLLQANGADEVVVGDLLEPVGARRAVEGCDAILFAAGSSLTTGLLRPHRVIDRDGVINLVDAAADTTVHKFVFQSSIGAGNSRLGMPLWARLLVLRWAVRDKERAEQALRDSDIDHIIFRPGWLRGDPPSTEVILAEGGGAMTGSVPRVDVARLMVAALVSPEATNRTFEVVTRESMNRTDPDKFVDVEWNDRFKTVVPASHE</sequence>
<protein>
    <submittedName>
        <fullName evidence="2">3-beta hydroxysteroid dehydrogenase</fullName>
    </submittedName>
</protein>
<dbReference type="PANTHER" id="PTHR15020:SF50">
    <property type="entry name" value="UPF0659 PROTEIN YMR090W"/>
    <property type="match status" value="1"/>
</dbReference>
<dbReference type="CDD" id="cd05243">
    <property type="entry name" value="SDR_a5"/>
    <property type="match status" value="1"/>
</dbReference>
<evidence type="ECO:0000259" key="1">
    <source>
        <dbReference type="Pfam" id="PF13460"/>
    </source>
</evidence>
<dbReference type="InterPro" id="IPR036291">
    <property type="entry name" value="NAD(P)-bd_dom_sf"/>
</dbReference>
<dbReference type="Gene3D" id="3.40.50.720">
    <property type="entry name" value="NAD(P)-binding Rossmann-like Domain"/>
    <property type="match status" value="1"/>
</dbReference>
<accession>A0A2I8VQC7</accession>
<proteinExistence type="predicted"/>
<dbReference type="Pfam" id="PF13460">
    <property type="entry name" value="NAD_binding_10"/>
    <property type="match status" value="1"/>
</dbReference>
<dbReference type="AlphaFoldDB" id="A0A2I8VQC7"/>
<dbReference type="SUPFAM" id="SSF51735">
    <property type="entry name" value="NAD(P)-binding Rossmann-fold domains"/>
    <property type="match status" value="1"/>
</dbReference>
<feature type="domain" description="NAD(P)-binding" evidence="1">
    <location>
        <begin position="13"/>
        <end position="205"/>
    </location>
</feature>
<gene>
    <name evidence="2" type="ORF">C2R22_21005</name>
</gene>
<dbReference type="InterPro" id="IPR016040">
    <property type="entry name" value="NAD(P)-bd_dom"/>
</dbReference>
<dbReference type="PANTHER" id="PTHR15020">
    <property type="entry name" value="FLAVIN REDUCTASE-RELATED"/>
    <property type="match status" value="1"/>
</dbReference>
<dbReference type="OrthoDB" id="358920at2157"/>
<name>A0A2I8VQC7_9EURY</name>
<evidence type="ECO:0000313" key="2">
    <source>
        <dbReference type="EMBL" id="AUV84084.1"/>
    </source>
</evidence>